<feature type="compositionally biased region" description="Low complexity" evidence="1">
    <location>
        <begin position="500"/>
        <end position="514"/>
    </location>
</feature>
<feature type="compositionally biased region" description="Polar residues" evidence="1">
    <location>
        <begin position="612"/>
        <end position="626"/>
    </location>
</feature>
<protein>
    <submittedName>
        <fullName evidence="2">Uncharacterized protein</fullName>
    </submittedName>
</protein>
<sequence length="1238" mass="135401">MSPISTRRSLSNTMPRSPSILTSYHDEDLSSPDPLANSFEDGQTENYVSRPKRNSSPSKYCAHSRNPSRRATGATVASSTFCSVSEQSLSPWKIKVTVEAAPEDPEIGDVAPRTMTRTMKIPLRQDSSPTNIDTYNSRGRNTVTASGKSKRSGTPVRGARNTSRSRRQSVTDLDVRPLGDDADEDDWLRQKKSPRKKRASRGRKTDEADSTSSPLKSGRKSARVEVRQDTDAEDGSEDIHQQEATPDSESPELRSIDLNRVSVRGRPVSMKSTKDSEHDSHDNDPDKQQALPKASRQKGKEVRKVSSNSALSYPTPSPSSSFHGDPDDVGNALQQDTEGGLGGEGFDTVLESEGFTMIDLDALPSARQFRSSPAMTAESNPSRPEGGNTTAEIPETTQASSMTGAVSYPALNVDESEISSTVPSSPPVIEREKSLLQIPSAAPAGIRKVTPQPYSSPKLPSPPRNVNQRTANHRHRGSASALFAGIALQEVVSPEHSAGHPPSQQKPSSTSHQSSSHEDHLFEGFDTGTKRELRAGLRFGEELAKRQSSDPAERESSSEAPARKSEVTGLGISSRHGQVKAQAATQVWRGETVVQHTPIHTSTSMGADPRKGSSNVTQTPESQSLMKQKPELLDTMARREREWQLEREAVSRQIENASESQVIIIDSDDESMLPAKIQSTGEDDQFHQLQEEDEEDIWLAEAKNSSSSPPPAPLPDLLTRNEHQKQVEPPKEVSDKPRRSLIPSPWRRGDDIAPSVEQSTFLSTNADEMSGLGYWQEQESKIKFGAGEIRRQQLGQRRSSGTFDIDLMLGTPKKEDDQDMSFPMNEGDDHHEHSGASAVSEDMNGVSNSTIESVDVSVDASDPSTSLHEEIHDIPGVDDTPAALATPPLLQQHSPDAAPVQRPPTPRSALKGSRQTIGQMTGFERADTPTIIRKVVFSERSRGVDIDGMESSFSMKTGSDDTTLGEAGLQLRRELEAHEDELDAGLEPDLGNGVEDAAAEDSGYTVSSSTSSEPTPTPQSQSIRNTESAAVEIQEASSYLISNLDGTLSPMQQSREEARWATAKTSIPSTDRRSSSTKLSSQAKSRLPSYLLPPSYPSDPSRPSSSRLGLSGEFTNRHFRTLHIIYRKSLRPKFHGPTRASIRPDVLALEGREMDIDETNNGMGELFTWTIGQTECAVIERFMQEVEYSNGFYRGNGAGREDGPRWGWSADQIGEWLCRIVVGEVVREEERRTKGVRG</sequence>
<feature type="region of interest" description="Disordered" evidence="1">
    <location>
        <begin position="723"/>
        <end position="753"/>
    </location>
</feature>
<dbReference type="Proteomes" id="UP000053342">
    <property type="component" value="Unassembled WGS sequence"/>
</dbReference>
<dbReference type="VEuPathDB" id="FungiDB:PV06_09517"/>
<feature type="compositionally biased region" description="Basic residues" evidence="1">
    <location>
        <begin position="190"/>
        <end position="202"/>
    </location>
</feature>
<feature type="compositionally biased region" description="Basic and acidic residues" evidence="1">
    <location>
        <begin position="272"/>
        <end position="287"/>
    </location>
</feature>
<dbReference type="HOGENOM" id="CLU_263424_0_0_1"/>
<feature type="compositionally biased region" description="Low complexity" evidence="1">
    <location>
        <begin position="1007"/>
        <end position="1022"/>
    </location>
</feature>
<feature type="region of interest" description="Disordered" evidence="1">
    <location>
        <begin position="1"/>
        <end position="82"/>
    </location>
</feature>
<feature type="compositionally biased region" description="Basic and acidic residues" evidence="1">
    <location>
        <begin position="542"/>
        <end position="566"/>
    </location>
</feature>
<dbReference type="STRING" id="215243.A0A0D2BMD3"/>
<feature type="compositionally biased region" description="Polar residues" evidence="1">
    <location>
        <begin position="305"/>
        <end position="322"/>
    </location>
</feature>
<feature type="region of interest" description="Disordered" evidence="1">
    <location>
        <begin position="542"/>
        <end position="626"/>
    </location>
</feature>
<dbReference type="EMBL" id="KN847341">
    <property type="protein sequence ID" value="KIW38562.1"/>
    <property type="molecule type" value="Genomic_DNA"/>
</dbReference>
<feature type="compositionally biased region" description="Basic and acidic residues" evidence="1">
    <location>
        <begin position="515"/>
        <end position="527"/>
    </location>
</feature>
<keyword evidence="3" id="KW-1185">Reference proteome</keyword>
<name>A0A0D2BMD3_9EURO</name>
<dbReference type="AlphaFoldDB" id="A0A0D2BMD3"/>
<feature type="compositionally biased region" description="Polar residues" evidence="1">
    <location>
        <begin position="1"/>
        <end position="22"/>
    </location>
</feature>
<feature type="region of interest" description="Disordered" evidence="1">
    <location>
        <begin position="494"/>
        <end position="527"/>
    </location>
</feature>
<accession>A0A0D2BMD3</accession>
<evidence type="ECO:0000313" key="2">
    <source>
        <dbReference type="EMBL" id="KIW38562.1"/>
    </source>
</evidence>
<proteinExistence type="predicted"/>
<feature type="region of interest" description="Disordered" evidence="1">
    <location>
        <begin position="807"/>
        <end position="843"/>
    </location>
</feature>
<feature type="compositionally biased region" description="Polar residues" evidence="1">
    <location>
        <begin position="125"/>
        <end position="147"/>
    </location>
</feature>
<feature type="region of interest" description="Disordered" evidence="1">
    <location>
        <begin position="1050"/>
        <end position="1110"/>
    </location>
</feature>
<feature type="compositionally biased region" description="Basic and acidic residues" evidence="1">
    <location>
        <begin position="723"/>
        <end position="738"/>
    </location>
</feature>
<dbReference type="RefSeq" id="XP_016258778.1">
    <property type="nucleotide sequence ID" value="XM_016410971.1"/>
</dbReference>
<feature type="compositionally biased region" description="Polar residues" evidence="1">
    <location>
        <begin position="368"/>
        <end position="404"/>
    </location>
</feature>
<feature type="compositionally biased region" description="Polar residues" evidence="1">
    <location>
        <begin position="594"/>
        <end position="605"/>
    </location>
</feature>
<evidence type="ECO:0000313" key="3">
    <source>
        <dbReference type="Proteomes" id="UP000053342"/>
    </source>
</evidence>
<organism evidence="2 3">
    <name type="scientific">Exophiala oligosperma</name>
    <dbReference type="NCBI Taxonomy" id="215243"/>
    <lineage>
        <taxon>Eukaryota</taxon>
        <taxon>Fungi</taxon>
        <taxon>Dikarya</taxon>
        <taxon>Ascomycota</taxon>
        <taxon>Pezizomycotina</taxon>
        <taxon>Eurotiomycetes</taxon>
        <taxon>Chaetothyriomycetidae</taxon>
        <taxon>Chaetothyriales</taxon>
        <taxon>Herpotrichiellaceae</taxon>
        <taxon>Exophiala</taxon>
    </lineage>
</organism>
<feature type="region of interest" description="Disordered" evidence="1">
    <location>
        <begin position="105"/>
        <end position="348"/>
    </location>
</feature>
<gene>
    <name evidence="2" type="ORF">PV06_09517</name>
</gene>
<evidence type="ECO:0000256" key="1">
    <source>
        <dbReference type="SAM" id="MobiDB-lite"/>
    </source>
</evidence>
<feature type="compositionally biased region" description="Low complexity" evidence="1">
    <location>
        <begin position="1076"/>
        <end position="1110"/>
    </location>
</feature>
<feature type="region of interest" description="Disordered" evidence="1">
    <location>
        <begin position="877"/>
        <end position="914"/>
    </location>
</feature>
<feature type="region of interest" description="Disordered" evidence="1">
    <location>
        <begin position="984"/>
        <end position="1029"/>
    </location>
</feature>
<reference evidence="2 3" key="1">
    <citation type="submission" date="2015-01" db="EMBL/GenBank/DDBJ databases">
        <title>The Genome Sequence of Exophiala oligosperma CBS72588.</title>
        <authorList>
            <consortium name="The Broad Institute Genomics Platform"/>
            <person name="Cuomo C."/>
            <person name="de Hoog S."/>
            <person name="Gorbushina A."/>
            <person name="Stielow B."/>
            <person name="Teixiera M."/>
            <person name="Abouelleil A."/>
            <person name="Chapman S.B."/>
            <person name="Priest M."/>
            <person name="Young S.K."/>
            <person name="Wortman J."/>
            <person name="Nusbaum C."/>
            <person name="Birren B."/>
        </authorList>
    </citation>
    <scope>NUCLEOTIDE SEQUENCE [LARGE SCALE GENOMIC DNA]</scope>
    <source>
        <strain evidence="2 3">CBS 72588</strain>
    </source>
</reference>
<dbReference type="GeneID" id="27361591"/>
<feature type="region of interest" description="Disordered" evidence="1">
    <location>
        <begin position="365"/>
        <end position="479"/>
    </location>
</feature>
<dbReference type="OrthoDB" id="3946221at2759"/>